<dbReference type="PANTHER" id="PTHR43649">
    <property type="entry name" value="ARABINOSE-BINDING PROTEIN-RELATED"/>
    <property type="match status" value="1"/>
</dbReference>
<dbReference type="RefSeq" id="WP_249289641.1">
    <property type="nucleotide sequence ID" value="NZ_JACRSQ010000009.1"/>
</dbReference>
<keyword evidence="2" id="KW-0732">Signal</keyword>
<dbReference type="SUPFAM" id="SSF53850">
    <property type="entry name" value="Periplasmic binding protein-like II"/>
    <property type="match status" value="1"/>
</dbReference>
<feature type="signal peptide" evidence="2">
    <location>
        <begin position="1"/>
        <end position="19"/>
    </location>
</feature>
<keyword evidence="4" id="KW-1185">Reference proteome</keyword>
<dbReference type="EMBL" id="JACRSQ010000009">
    <property type="protein sequence ID" value="MBC8543463.1"/>
    <property type="molecule type" value="Genomic_DNA"/>
</dbReference>
<dbReference type="PANTHER" id="PTHR43649:SF17">
    <property type="entry name" value="ABC TRANSPORTER SOLUTE BINDING PROTEIN-SUGAR TRANSPORT"/>
    <property type="match status" value="1"/>
</dbReference>
<feature type="region of interest" description="Disordered" evidence="1">
    <location>
        <begin position="29"/>
        <end position="48"/>
    </location>
</feature>
<gene>
    <name evidence="3" type="ORF">H8730_07890</name>
</gene>
<sequence>MVKKGLVLFLALCMTLSLAACARSSDSEASDAGNSSANSDGSIASQNSVVEEETKAPDYVNLDSALPFVKEDSGEKVTLSMYVAAQDAAKNVDDTWQWVYLQDQGNITLDITLIQWGAKEEKKNLALSSGIIPDIMYNMQLSSTDIVNYGSSEHILADLTDLIANYAPDIQATLDQYPDFKSTLTTPDNAIYSLSGLGDDNAAANYAMWVHSDWLSGIGMDKTPSTLDEFTDMLVQFKEKNPMQVEEDKLVPLAGYSGADYPTAFILQALGFQINTFRVERIYDYAVVGDHCSIICCDDLYARYLEVARDWYEKGLISQDYFSIDWKTTRAQAGSGYCGAYAQFSMSTIVSNGFAGDDSFVEKWVACSPLTSEWNDTPVAKSGSGNSIGNFTISEDCSNKEVAIRFANWFFTEEGALLKKYGPAKGSDVDTYGLLDGWYMEKDETTGELKMQQNEQLAIYSGYECLGYIANYKPFPNTGNLLIANQYKVAGYEGEYAKEGEFDLNTITGRVNKQRYDAVAPYAVSGAPDILYFDADTAARVSDLTSVVQTYALSETAKFITGARDISEVEDYLREVRAAGGDELNEIYNKAYQEYLANLK</sequence>
<protein>
    <submittedName>
        <fullName evidence="3">Uncharacterized protein</fullName>
    </submittedName>
</protein>
<organism evidence="3 4">
    <name type="scientific">Bianquea renquensis</name>
    <dbReference type="NCBI Taxonomy" id="2763661"/>
    <lineage>
        <taxon>Bacteria</taxon>
        <taxon>Bacillati</taxon>
        <taxon>Bacillota</taxon>
        <taxon>Clostridia</taxon>
        <taxon>Eubacteriales</taxon>
        <taxon>Bianqueaceae</taxon>
        <taxon>Bianquea</taxon>
    </lineage>
</organism>
<name>A0A926DT36_9FIRM</name>
<feature type="chain" id="PRO_5038579519" evidence="2">
    <location>
        <begin position="20"/>
        <end position="600"/>
    </location>
</feature>
<dbReference type="PROSITE" id="PS51257">
    <property type="entry name" value="PROKAR_LIPOPROTEIN"/>
    <property type="match status" value="1"/>
</dbReference>
<evidence type="ECO:0000313" key="3">
    <source>
        <dbReference type="EMBL" id="MBC8543463.1"/>
    </source>
</evidence>
<dbReference type="AlphaFoldDB" id="A0A926DT36"/>
<evidence type="ECO:0000313" key="4">
    <source>
        <dbReference type="Proteomes" id="UP000657006"/>
    </source>
</evidence>
<accession>A0A926DT36</accession>
<reference evidence="3" key="1">
    <citation type="submission" date="2020-08" db="EMBL/GenBank/DDBJ databases">
        <title>Genome public.</title>
        <authorList>
            <person name="Liu C."/>
            <person name="Sun Q."/>
        </authorList>
    </citation>
    <scope>NUCLEOTIDE SEQUENCE</scope>
    <source>
        <strain evidence="3">NSJ-32</strain>
    </source>
</reference>
<evidence type="ECO:0000256" key="2">
    <source>
        <dbReference type="SAM" id="SignalP"/>
    </source>
</evidence>
<dbReference type="Gene3D" id="3.40.190.10">
    <property type="entry name" value="Periplasmic binding protein-like II"/>
    <property type="match status" value="2"/>
</dbReference>
<proteinExistence type="predicted"/>
<feature type="compositionally biased region" description="Low complexity" evidence="1">
    <location>
        <begin position="30"/>
        <end position="45"/>
    </location>
</feature>
<evidence type="ECO:0000256" key="1">
    <source>
        <dbReference type="SAM" id="MobiDB-lite"/>
    </source>
</evidence>
<dbReference type="Proteomes" id="UP000657006">
    <property type="component" value="Unassembled WGS sequence"/>
</dbReference>
<comment type="caution">
    <text evidence="3">The sequence shown here is derived from an EMBL/GenBank/DDBJ whole genome shotgun (WGS) entry which is preliminary data.</text>
</comment>
<dbReference type="InterPro" id="IPR050490">
    <property type="entry name" value="Bact_solute-bd_prot1"/>
</dbReference>